<dbReference type="Gene3D" id="2.70.40.10">
    <property type="match status" value="1"/>
</dbReference>
<dbReference type="InterPro" id="IPR036157">
    <property type="entry name" value="dUTPase-like_sf"/>
</dbReference>
<evidence type="ECO:0000313" key="5">
    <source>
        <dbReference type="Proteomes" id="UP000316080"/>
    </source>
</evidence>
<keyword evidence="2" id="KW-0546">Nucleotide metabolism</keyword>
<dbReference type="Proteomes" id="UP000316080">
    <property type="component" value="Unassembled WGS sequence"/>
</dbReference>
<dbReference type="PANTHER" id="PTHR42680:SF3">
    <property type="entry name" value="DCTP DEAMINASE"/>
    <property type="match status" value="1"/>
</dbReference>
<comment type="caution">
    <text evidence="3">The sequence shown here is derived from an EMBL/GenBank/DDBJ whole genome shotgun (WGS) entry which is preliminary data.</text>
</comment>
<dbReference type="AlphaFoldDB" id="A0A520KEM0"/>
<evidence type="ECO:0000256" key="2">
    <source>
        <dbReference type="ARBA" id="ARBA00023080"/>
    </source>
</evidence>
<evidence type="ECO:0000313" key="4">
    <source>
        <dbReference type="EMBL" id="TDA39840.1"/>
    </source>
</evidence>
<dbReference type="EMBL" id="RXIH01000040">
    <property type="protein sequence ID" value="RZN55607.1"/>
    <property type="molecule type" value="Genomic_DNA"/>
</dbReference>
<dbReference type="Proteomes" id="UP000317265">
    <property type="component" value="Unassembled WGS sequence"/>
</dbReference>
<dbReference type="InterPro" id="IPR011962">
    <property type="entry name" value="dCTP_deaminase"/>
</dbReference>
<evidence type="ECO:0000313" key="3">
    <source>
        <dbReference type="EMBL" id="RZN55607.1"/>
    </source>
</evidence>
<dbReference type="CDD" id="cd07557">
    <property type="entry name" value="trimeric_dUTPase"/>
    <property type="match status" value="1"/>
</dbReference>
<organism evidence="3 5">
    <name type="scientific">Thermoproteota archaeon</name>
    <dbReference type="NCBI Taxonomy" id="2056631"/>
    <lineage>
        <taxon>Archaea</taxon>
        <taxon>Thermoproteota</taxon>
    </lineage>
</organism>
<reference evidence="4 6" key="1">
    <citation type="journal article" date="2019" name="Nat. Microbiol.">
        <title>Expanding anaerobic alkane metabolism in the domain of Archaea.</title>
        <authorList>
            <person name="Wang Y."/>
            <person name="Wegener G."/>
            <person name="Hou J."/>
            <person name="Wang F."/>
            <person name="Xiao X."/>
        </authorList>
    </citation>
    <scope>NUCLEOTIDE SEQUENCE [LARGE SCALE GENOMIC DNA]</scope>
    <source>
        <strain evidence="4">WYZ-LMO11</strain>
    </source>
</reference>
<gene>
    <name evidence="4" type="ORF">DSO09_01700</name>
    <name evidence="3" type="ORF">EF809_04985</name>
</gene>
<dbReference type="GO" id="GO:0006229">
    <property type="term" value="P:dUTP biosynthetic process"/>
    <property type="evidence" value="ECO:0007669"/>
    <property type="project" value="InterPro"/>
</dbReference>
<dbReference type="GO" id="GO:0008829">
    <property type="term" value="F:dCTP deaminase activity"/>
    <property type="evidence" value="ECO:0007669"/>
    <property type="project" value="InterPro"/>
</dbReference>
<sequence>MCVLGKDKLIELNKEYRIIHPFNENQLDGDSYILTVGQDVVLNYLEHQNIISYEIVFTPPNYIAYLTAKSRYGRMGLSFLNAAKVHSGFCGRLALEVVNLSNERKPIIIRKGDPFMHIEFIKREGSPSPYEGEYQFQYMSNEEIEEYIPILKKAIPNFDRLFKIWMSKKSHQFP</sequence>
<evidence type="ECO:0000256" key="1">
    <source>
        <dbReference type="ARBA" id="ARBA00022801"/>
    </source>
</evidence>
<dbReference type="EMBL" id="QNVI01000019">
    <property type="protein sequence ID" value="TDA39840.1"/>
    <property type="molecule type" value="Genomic_DNA"/>
</dbReference>
<dbReference type="PANTHER" id="PTHR42680">
    <property type="entry name" value="DCTP DEAMINASE"/>
    <property type="match status" value="1"/>
</dbReference>
<accession>A0A520KEM0</accession>
<reference evidence="3 5" key="2">
    <citation type="journal article" date="2019" name="Nat. Microbiol.">
        <title>Wide diversity of methane and short-chain alkane metabolisms in uncultured archaea.</title>
        <authorList>
            <person name="Borrel G."/>
            <person name="Adam P.S."/>
            <person name="McKay L.J."/>
            <person name="Chen L.X."/>
            <person name="Sierra-Garcia I.N."/>
            <person name="Sieber C.M."/>
            <person name="Letourneur Q."/>
            <person name="Ghozlane A."/>
            <person name="Andersen G.L."/>
            <person name="Li W.J."/>
            <person name="Hallam S.J."/>
            <person name="Muyzer G."/>
            <person name="de Oliveira V.M."/>
            <person name="Inskeep W.P."/>
            <person name="Banfield J.F."/>
            <person name="Gribaldo S."/>
        </authorList>
    </citation>
    <scope>NUCLEOTIDE SEQUENCE [LARGE SCALE GENOMIC DNA]</scope>
    <source>
        <strain evidence="3">Verst-YHS</strain>
    </source>
</reference>
<name>A0A520KEM0_9CREN</name>
<evidence type="ECO:0000313" key="6">
    <source>
        <dbReference type="Proteomes" id="UP000317265"/>
    </source>
</evidence>
<keyword evidence="1" id="KW-0378">Hydrolase</keyword>
<dbReference type="Pfam" id="PF22769">
    <property type="entry name" value="DCD"/>
    <property type="match status" value="1"/>
</dbReference>
<protein>
    <submittedName>
        <fullName evidence="3">Uncharacterized protein</fullName>
    </submittedName>
</protein>
<dbReference type="InterPro" id="IPR033704">
    <property type="entry name" value="dUTPase_trimeric"/>
</dbReference>
<proteinExistence type="predicted"/>
<dbReference type="SUPFAM" id="SSF51283">
    <property type="entry name" value="dUTPase-like"/>
    <property type="match status" value="1"/>
</dbReference>